<evidence type="ECO:0000313" key="1">
    <source>
        <dbReference type="EMBL" id="TQS20555.1"/>
    </source>
</evidence>
<sequence length="123" mass="13752">MAIVSKGSRLITVDGVAYRWRIRRKPTYWQAIGQEPLTMPIELAEGPGPVLLVSLPFSRPDAWVGERTMAVRPALVAEVIRTALRRGWDPCRPGRALDLDVTEDDLTAMLGTPPVYEVPFARR</sequence>
<dbReference type="RefSeq" id="WP_142619535.1">
    <property type="nucleotide sequence ID" value="NZ_VIRM01000016.1"/>
</dbReference>
<gene>
    <name evidence="1" type="ORF">FLX08_15430</name>
</gene>
<reference evidence="1 2" key="1">
    <citation type="submission" date="2019-07" db="EMBL/GenBank/DDBJ databases">
        <title>Microbispora hainanensis DSM 45428.</title>
        <authorList>
            <person name="Thawai C."/>
        </authorList>
    </citation>
    <scope>NUCLEOTIDE SEQUENCE [LARGE SCALE GENOMIC DNA]</scope>
    <source>
        <strain evidence="1 2">DSM 45428</strain>
    </source>
</reference>
<protein>
    <submittedName>
        <fullName evidence="1">Uncharacterized protein</fullName>
    </submittedName>
</protein>
<dbReference type="AlphaFoldDB" id="A0A544YUU0"/>
<evidence type="ECO:0000313" key="2">
    <source>
        <dbReference type="Proteomes" id="UP000316541"/>
    </source>
</evidence>
<accession>A0A544YUU0</accession>
<dbReference type="Proteomes" id="UP000316541">
    <property type="component" value="Unassembled WGS sequence"/>
</dbReference>
<proteinExistence type="predicted"/>
<comment type="caution">
    <text evidence="1">The sequence shown here is derived from an EMBL/GenBank/DDBJ whole genome shotgun (WGS) entry which is preliminary data.</text>
</comment>
<dbReference type="EMBL" id="VIRM01000016">
    <property type="protein sequence ID" value="TQS20555.1"/>
    <property type="molecule type" value="Genomic_DNA"/>
</dbReference>
<organism evidence="1 2">
    <name type="scientific">Microbispora hainanensis</name>
    <dbReference type="NCBI Taxonomy" id="568844"/>
    <lineage>
        <taxon>Bacteria</taxon>
        <taxon>Bacillati</taxon>
        <taxon>Actinomycetota</taxon>
        <taxon>Actinomycetes</taxon>
        <taxon>Streptosporangiales</taxon>
        <taxon>Streptosporangiaceae</taxon>
        <taxon>Microbispora</taxon>
    </lineage>
</organism>
<name>A0A544YUU0_9ACTN</name>